<dbReference type="GeneID" id="95377062"/>
<dbReference type="PANTHER" id="PTHR35531">
    <property type="entry name" value="INNER MEMBRANE PROTEIN YBCI-RELATED"/>
    <property type="match status" value="1"/>
</dbReference>
<keyword evidence="3" id="KW-0378">Hydrolase</keyword>
<dbReference type="RefSeq" id="WP_042227139.1">
    <property type="nucleotide sequence ID" value="NZ_CP026520.1"/>
</dbReference>
<dbReference type="EMBL" id="CP026520">
    <property type="protein sequence ID" value="QAV19797.1"/>
    <property type="molecule type" value="Genomic_DNA"/>
</dbReference>
<dbReference type="PANTHER" id="PTHR35531:SF1">
    <property type="entry name" value="INNER MEMBRANE PROTEIN YBCI-RELATED"/>
    <property type="match status" value="1"/>
</dbReference>
<feature type="transmembrane region" description="Helical" evidence="1">
    <location>
        <begin position="64"/>
        <end position="81"/>
    </location>
</feature>
<dbReference type="AlphaFoldDB" id="A0A410WZQ4"/>
<sequence>MKGSTHLAIGTAIGLAASAFHPFTPTNFAVYISVAAFSALSADLDGPSMLSSKLGKISKWLREVFLWGGALLVAAVAYLFVTKHQFYPERMTIAVMIFLIGFVTKEGIIRNALVSLVGAGLIYWGWNTQMRWLIGLGAFVVWAPWLKHRGMTHTVWALALWGAIGMELEKQLQLEGIMMVAVAGYFSHLFADTLTPSGVKWLYPLYKKSFKIPFL</sequence>
<keyword evidence="5" id="KW-1185">Reference proteome</keyword>
<proteinExistence type="predicted"/>
<dbReference type="Proteomes" id="UP000288943">
    <property type="component" value="Chromosome"/>
</dbReference>
<reference evidence="2 5" key="2">
    <citation type="submission" date="2022-05" db="EMBL/GenBank/DDBJ databases">
        <title>Genome Sequencing of Bee-Associated Microbes.</title>
        <authorList>
            <person name="Dunlap C."/>
        </authorList>
    </citation>
    <scope>NUCLEOTIDE SEQUENCE [LARGE SCALE GENOMIC DNA]</scope>
    <source>
        <strain evidence="2 5">NRRL B-23120</strain>
    </source>
</reference>
<gene>
    <name evidence="2" type="ORF">M5X16_13995</name>
    <name evidence="3" type="ORF">PC41400_19905</name>
</gene>
<reference evidence="3 4" key="1">
    <citation type="submission" date="2018-01" db="EMBL/GenBank/DDBJ databases">
        <title>The whole genome sequencing and assembly of Paenibacillus chitinolyticus KCCM 41400 strain.</title>
        <authorList>
            <person name="Kim J.-Y."/>
            <person name="Park M.-K."/>
            <person name="Lee Y.-J."/>
            <person name="Yi H."/>
            <person name="Bahn Y.-S."/>
            <person name="Kim J.F."/>
            <person name="Lee D.-W."/>
        </authorList>
    </citation>
    <scope>NUCLEOTIDE SEQUENCE [LARGE SCALE GENOMIC DNA]</scope>
    <source>
        <strain evidence="3 4">KCCM 41400</strain>
    </source>
</reference>
<evidence type="ECO:0000313" key="3">
    <source>
        <dbReference type="EMBL" id="QAV19797.1"/>
    </source>
</evidence>
<organism evidence="3 4">
    <name type="scientific">Paenibacillus chitinolyticus</name>
    <dbReference type="NCBI Taxonomy" id="79263"/>
    <lineage>
        <taxon>Bacteria</taxon>
        <taxon>Bacillati</taxon>
        <taxon>Bacillota</taxon>
        <taxon>Bacilli</taxon>
        <taxon>Bacillales</taxon>
        <taxon>Paenibacillaceae</taxon>
        <taxon>Paenibacillus</taxon>
    </lineage>
</organism>
<keyword evidence="1" id="KW-1133">Transmembrane helix</keyword>
<dbReference type="Pfam" id="PF04307">
    <property type="entry name" value="YdjM"/>
    <property type="match status" value="1"/>
</dbReference>
<evidence type="ECO:0000313" key="2">
    <source>
        <dbReference type="EMBL" id="MCY9596887.1"/>
    </source>
</evidence>
<protein>
    <submittedName>
        <fullName evidence="3">Metal-dependent hydrolase</fullName>
    </submittedName>
</protein>
<dbReference type="EMBL" id="JAMDMJ010000015">
    <property type="protein sequence ID" value="MCY9596887.1"/>
    <property type="molecule type" value="Genomic_DNA"/>
</dbReference>
<evidence type="ECO:0000256" key="1">
    <source>
        <dbReference type="SAM" id="Phobius"/>
    </source>
</evidence>
<dbReference type="InterPro" id="IPR007404">
    <property type="entry name" value="YdjM-like"/>
</dbReference>
<feature type="transmembrane region" description="Helical" evidence="1">
    <location>
        <begin position="130"/>
        <end position="146"/>
    </location>
</feature>
<evidence type="ECO:0000313" key="5">
    <source>
        <dbReference type="Proteomes" id="UP001527202"/>
    </source>
</evidence>
<dbReference type="Proteomes" id="UP001527202">
    <property type="component" value="Unassembled WGS sequence"/>
</dbReference>
<dbReference type="GO" id="GO:0016787">
    <property type="term" value="F:hydrolase activity"/>
    <property type="evidence" value="ECO:0007669"/>
    <property type="project" value="UniProtKB-KW"/>
</dbReference>
<accession>A0A410WZQ4</accession>
<dbReference type="KEGG" id="pchi:PC41400_19905"/>
<name>A0A410WZQ4_9BACL</name>
<dbReference type="OrthoDB" id="2706144at2"/>
<keyword evidence="1" id="KW-0812">Transmembrane</keyword>
<keyword evidence="1" id="KW-0472">Membrane</keyword>
<evidence type="ECO:0000313" key="4">
    <source>
        <dbReference type="Proteomes" id="UP000288943"/>
    </source>
</evidence>